<dbReference type="RefSeq" id="WP_270004833.1">
    <property type="nucleotide sequence ID" value="NZ_JAPFGC010000001.1"/>
</dbReference>
<dbReference type="Proteomes" id="UP001149142">
    <property type="component" value="Unassembled WGS sequence"/>
</dbReference>
<sequence>MAYQIFRKISKNSKEIFLKYDSGYSLFDVQIKSFQRPWYEILLVRIEILRFRLQYEDCDKLPF</sequence>
<dbReference type="EMBL" id="JAPFGC010000002">
    <property type="protein sequence ID" value="MDA0178652.1"/>
    <property type="molecule type" value="Genomic_DNA"/>
</dbReference>
<comment type="caution">
    <text evidence="2">The sequence shown here is derived from an EMBL/GenBank/DDBJ whole genome shotgun (WGS) entry which is preliminary data.</text>
</comment>
<protein>
    <submittedName>
        <fullName evidence="2">Uncharacterized protein</fullName>
    </submittedName>
</protein>
<evidence type="ECO:0000313" key="2">
    <source>
        <dbReference type="EMBL" id="MDA0178652.1"/>
    </source>
</evidence>
<name>A0ABT4S3J5_9FLAO</name>
<reference evidence="2" key="1">
    <citation type="submission" date="2022-11" db="EMBL/GenBank/DDBJ databases">
        <title>Refractory cell wall polysaccharides provide important carbon source for microbial heterotrophs in the hadal ocean.</title>
        <authorList>
            <person name="Zhu X."/>
        </authorList>
    </citation>
    <scope>NUCLEOTIDE SEQUENCE</scope>
    <source>
        <strain evidence="2">MTRN7</strain>
    </source>
</reference>
<keyword evidence="3" id="KW-1185">Reference proteome</keyword>
<dbReference type="EMBL" id="JAPFGC010000001">
    <property type="protein sequence ID" value="MDA0175901.1"/>
    <property type="molecule type" value="Genomic_DNA"/>
</dbReference>
<evidence type="ECO:0000313" key="1">
    <source>
        <dbReference type="EMBL" id="MDA0175901.1"/>
    </source>
</evidence>
<accession>A0ABT4S3J5</accession>
<proteinExistence type="predicted"/>
<gene>
    <name evidence="1" type="ORF">OOZ35_00175</name>
    <name evidence="2" type="ORF">OOZ35_14205</name>
</gene>
<organism evidence="2 3">
    <name type="scientific">Mesoflavibacter profundi</name>
    <dbReference type="NCBI Taxonomy" id="2708110"/>
    <lineage>
        <taxon>Bacteria</taxon>
        <taxon>Pseudomonadati</taxon>
        <taxon>Bacteroidota</taxon>
        <taxon>Flavobacteriia</taxon>
        <taxon>Flavobacteriales</taxon>
        <taxon>Flavobacteriaceae</taxon>
        <taxon>Mesoflavibacter</taxon>
    </lineage>
</organism>
<evidence type="ECO:0000313" key="3">
    <source>
        <dbReference type="Proteomes" id="UP001149142"/>
    </source>
</evidence>